<keyword evidence="7" id="KW-0998">Cell outer membrane</keyword>
<reference evidence="9 11" key="2">
    <citation type="submission" date="2018-07" db="EMBL/GenBank/DDBJ databases">
        <title>Complete genome of the Arcobacter bivalviorum type strain LMG 26154.</title>
        <authorList>
            <person name="Miller W.G."/>
            <person name="Yee E."/>
            <person name="Bono J.L."/>
        </authorList>
    </citation>
    <scope>NUCLEOTIDE SEQUENCE [LARGE SCALE GENOMIC DNA]</scope>
    <source>
        <strain evidence="9 11">LMG 26154</strain>
    </source>
</reference>
<dbReference type="EMBL" id="CP031217">
    <property type="protein sequence ID" value="AXH12658.1"/>
    <property type="molecule type" value="Genomic_DNA"/>
</dbReference>
<dbReference type="EMBL" id="PDKM01000002">
    <property type="protein sequence ID" value="RXK10418.1"/>
    <property type="molecule type" value="Genomic_DNA"/>
</dbReference>
<gene>
    <name evidence="9" type="ORF">ABIV_1668</name>
    <name evidence="10" type="ORF">CRV05_03860</name>
</gene>
<evidence type="ECO:0000313" key="10">
    <source>
        <dbReference type="EMBL" id="RXK10418.1"/>
    </source>
</evidence>
<dbReference type="PIRSF" id="PIRSF001892">
    <property type="entry name" value="CyaE"/>
    <property type="match status" value="1"/>
</dbReference>
<dbReference type="Proteomes" id="UP000253850">
    <property type="component" value="Chromosome"/>
</dbReference>
<evidence type="ECO:0000313" key="12">
    <source>
        <dbReference type="Proteomes" id="UP000289193"/>
    </source>
</evidence>
<dbReference type="InterPro" id="IPR003423">
    <property type="entry name" value="OMP_efflux"/>
</dbReference>
<evidence type="ECO:0000256" key="6">
    <source>
        <dbReference type="ARBA" id="ARBA00023136"/>
    </source>
</evidence>
<sequence>MFNKKFLITSFCCFFLVSANAKELSLEELIDIALNNNTNIQITKNQKDVSEQKLRQAKALYLPQVTSVANTGEYDIKQNGIKEDGTVNSVTLSANQLIYDFGKTTSAIKASSYNVEASSNDVTSTVQEIVLAVKKAYFEILNKYQQIIVAKEAVKLDELQLSQAEEYFKAGIRTQIDITNAQLQLSNSNLKLIQAQYDLKRAKTNLISILGKNISEDLSVQVDKGNINSLAKNATLNYQDTNNLIGIALKNRAEIKKYDSLINANKQNLKNATYQYLPTIDVSASYNEQDSDDITSLDSNQTAVLLNLKWDIFTGFSRDANRKIALSNLSSSYKQKEQQELAIIEAVTNAHLNTKQSFETIKISLLSLDLATRNLDLAQQRYKAGLNDLLELNDAKLEYTQAKSNLVNTYYAHLVNSANLEYSLGIIK</sequence>
<keyword evidence="8" id="KW-0732">Signal</keyword>
<keyword evidence="3" id="KW-0813">Transport</keyword>
<name>A0AAX2ABG0_9BACT</name>
<dbReference type="GO" id="GO:0009279">
    <property type="term" value="C:cell outer membrane"/>
    <property type="evidence" value="ECO:0007669"/>
    <property type="project" value="UniProtKB-SubCell"/>
</dbReference>
<evidence type="ECO:0000256" key="4">
    <source>
        <dbReference type="ARBA" id="ARBA00022452"/>
    </source>
</evidence>
<keyword evidence="5" id="KW-0812">Transmembrane</keyword>
<evidence type="ECO:0000256" key="2">
    <source>
        <dbReference type="ARBA" id="ARBA00007613"/>
    </source>
</evidence>
<dbReference type="InterPro" id="IPR051906">
    <property type="entry name" value="TolC-like"/>
</dbReference>
<dbReference type="PANTHER" id="PTHR30026:SF20">
    <property type="entry name" value="OUTER MEMBRANE PROTEIN TOLC"/>
    <property type="match status" value="1"/>
</dbReference>
<evidence type="ECO:0000313" key="9">
    <source>
        <dbReference type="EMBL" id="AXH12658.1"/>
    </source>
</evidence>
<accession>A0AAX2ABG0</accession>
<dbReference type="KEGG" id="hbv:ABIV_1668"/>
<reference evidence="10 12" key="1">
    <citation type="submission" date="2017-10" db="EMBL/GenBank/DDBJ databases">
        <title>Genomics of the genus Arcobacter.</title>
        <authorList>
            <person name="Perez-Cataluna A."/>
            <person name="Figueras M.J."/>
        </authorList>
    </citation>
    <scope>NUCLEOTIDE SEQUENCE [LARGE SCALE GENOMIC DNA]</scope>
    <source>
        <strain evidence="10 12">CECT 7835</strain>
    </source>
</reference>
<dbReference type="Pfam" id="PF02321">
    <property type="entry name" value="OEP"/>
    <property type="match status" value="2"/>
</dbReference>
<protein>
    <submittedName>
        <fullName evidence="9">RND family efflux system, outer membrane channel protein, TolC family</fullName>
    </submittedName>
</protein>
<dbReference type="GO" id="GO:0015288">
    <property type="term" value="F:porin activity"/>
    <property type="evidence" value="ECO:0007669"/>
    <property type="project" value="TreeGrafter"/>
</dbReference>
<proteinExistence type="inferred from homology"/>
<dbReference type="GO" id="GO:0015562">
    <property type="term" value="F:efflux transmembrane transporter activity"/>
    <property type="evidence" value="ECO:0007669"/>
    <property type="project" value="InterPro"/>
</dbReference>
<evidence type="ECO:0000256" key="3">
    <source>
        <dbReference type="ARBA" id="ARBA00022448"/>
    </source>
</evidence>
<feature type="chain" id="PRO_5044718531" evidence="8">
    <location>
        <begin position="22"/>
        <end position="428"/>
    </location>
</feature>
<comment type="similarity">
    <text evidence="2">Belongs to the outer membrane factor (OMF) (TC 1.B.17) family.</text>
</comment>
<dbReference type="PANTHER" id="PTHR30026">
    <property type="entry name" value="OUTER MEMBRANE PROTEIN TOLC"/>
    <property type="match status" value="1"/>
</dbReference>
<dbReference type="Gene3D" id="1.20.1600.10">
    <property type="entry name" value="Outer membrane efflux proteins (OEP)"/>
    <property type="match status" value="1"/>
</dbReference>
<organism evidence="10 12">
    <name type="scientific">Halarcobacter bivalviorum</name>
    <dbReference type="NCBI Taxonomy" id="663364"/>
    <lineage>
        <taxon>Bacteria</taxon>
        <taxon>Pseudomonadati</taxon>
        <taxon>Campylobacterota</taxon>
        <taxon>Epsilonproteobacteria</taxon>
        <taxon>Campylobacterales</taxon>
        <taxon>Arcobacteraceae</taxon>
        <taxon>Halarcobacter</taxon>
    </lineage>
</organism>
<evidence type="ECO:0000313" key="11">
    <source>
        <dbReference type="Proteomes" id="UP000253850"/>
    </source>
</evidence>
<dbReference type="InterPro" id="IPR028351">
    <property type="entry name" value="CyaE"/>
</dbReference>
<feature type="signal peptide" evidence="8">
    <location>
        <begin position="1"/>
        <end position="21"/>
    </location>
</feature>
<keyword evidence="12" id="KW-1185">Reference proteome</keyword>
<dbReference type="RefSeq" id="WP_114839484.1">
    <property type="nucleotide sequence ID" value="NZ_CP031217.1"/>
</dbReference>
<dbReference type="GO" id="GO:1990281">
    <property type="term" value="C:efflux pump complex"/>
    <property type="evidence" value="ECO:0007669"/>
    <property type="project" value="TreeGrafter"/>
</dbReference>
<evidence type="ECO:0000256" key="1">
    <source>
        <dbReference type="ARBA" id="ARBA00004442"/>
    </source>
</evidence>
<evidence type="ECO:0000256" key="8">
    <source>
        <dbReference type="SAM" id="SignalP"/>
    </source>
</evidence>
<keyword evidence="6" id="KW-0472">Membrane</keyword>
<evidence type="ECO:0000256" key="7">
    <source>
        <dbReference type="ARBA" id="ARBA00023237"/>
    </source>
</evidence>
<dbReference type="AlphaFoldDB" id="A0AAX2ABG0"/>
<dbReference type="Proteomes" id="UP000289193">
    <property type="component" value="Unassembled WGS sequence"/>
</dbReference>
<evidence type="ECO:0000256" key="5">
    <source>
        <dbReference type="ARBA" id="ARBA00022692"/>
    </source>
</evidence>
<dbReference type="SUPFAM" id="SSF56954">
    <property type="entry name" value="Outer membrane efflux proteins (OEP)"/>
    <property type="match status" value="1"/>
</dbReference>
<keyword evidence="4" id="KW-1134">Transmembrane beta strand</keyword>
<comment type="subcellular location">
    <subcellularLocation>
        <location evidence="1">Cell outer membrane</location>
    </subcellularLocation>
</comment>